<feature type="transmembrane region" description="Helical" evidence="1">
    <location>
        <begin position="177"/>
        <end position="200"/>
    </location>
</feature>
<dbReference type="AlphaFoldDB" id="A0A6S6T9E7"/>
<feature type="transmembrane region" description="Helical" evidence="1">
    <location>
        <begin position="49"/>
        <end position="70"/>
    </location>
</feature>
<feature type="transmembrane region" description="Helical" evidence="1">
    <location>
        <begin position="118"/>
        <end position="139"/>
    </location>
</feature>
<proteinExistence type="predicted"/>
<evidence type="ECO:0000313" key="2">
    <source>
        <dbReference type="EMBL" id="CAA6817422.1"/>
    </source>
</evidence>
<name>A0A6S6T9E7_9GAMM</name>
<evidence type="ECO:0000256" key="1">
    <source>
        <dbReference type="SAM" id="Phobius"/>
    </source>
</evidence>
<reference evidence="2" key="1">
    <citation type="submission" date="2020-01" db="EMBL/GenBank/DDBJ databases">
        <authorList>
            <person name="Meier V. D."/>
            <person name="Meier V D."/>
        </authorList>
    </citation>
    <scope>NUCLEOTIDE SEQUENCE</scope>
    <source>
        <strain evidence="2">HLG_WM_MAG_08</strain>
    </source>
</reference>
<keyword evidence="1" id="KW-1133">Transmembrane helix</keyword>
<dbReference type="Pfam" id="PF09955">
    <property type="entry name" value="DUF2189"/>
    <property type="match status" value="1"/>
</dbReference>
<dbReference type="EMBL" id="CACVAV010000275">
    <property type="protein sequence ID" value="CAA6817422.1"/>
    <property type="molecule type" value="Genomic_DNA"/>
</dbReference>
<keyword evidence="1" id="KW-0812">Transmembrane</keyword>
<feature type="transmembrane region" description="Helical" evidence="1">
    <location>
        <begin position="231"/>
        <end position="257"/>
    </location>
</feature>
<dbReference type="InterPro" id="IPR018692">
    <property type="entry name" value="DUF2189"/>
</dbReference>
<organism evidence="2">
    <name type="scientific">uncultured Thiotrichaceae bacterium</name>
    <dbReference type="NCBI Taxonomy" id="298394"/>
    <lineage>
        <taxon>Bacteria</taxon>
        <taxon>Pseudomonadati</taxon>
        <taxon>Pseudomonadota</taxon>
        <taxon>Gammaproteobacteria</taxon>
        <taxon>Thiotrichales</taxon>
        <taxon>Thiotrichaceae</taxon>
        <taxon>environmental samples</taxon>
    </lineage>
</organism>
<evidence type="ECO:0008006" key="3">
    <source>
        <dbReference type="Google" id="ProtNLM"/>
    </source>
</evidence>
<keyword evidence="1" id="KW-0472">Membrane</keyword>
<sequence length="272" mass="29649">MTVVSDSERDLLPDNKGERTEPLKFKIREVDADAPMRWLDKGIKDYKEMLVPSTLMGLVYVIIGVIMMSMAWSYPIFMTTLAAGFLIIGPLVAVGFYNMSMELEKGNKPDMLTGTMMGWAFMARNALGLVSFALVLGVLMGAWALVSSVTVALFFDNFIVGGDFFDTLMKQHNVVPFVLTYMLTGLVIATIAFSISVVAAPLVTHRRVDFVTAMITSVEAVKTNPAPLFTWALMIAALVVVGFLLGVIGLAVTLPVVGHASWHAYRDLVAEG</sequence>
<gene>
    <name evidence="2" type="ORF">HELGO_WM19259</name>
</gene>
<accession>A0A6S6T9E7</accession>
<protein>
    <recommendedName>
        <fullName evidence="3">DUF2189 domain-containing protein</fullName>
    </recommendedName>
</protein>
<feature type="transmembrane region" description="Helical" evidence="1">
    <location>
        <begin position="76"/>
        <end position="97"/>
    </location>
</feature>